<dbReference type="InterPro" id="IPR029063">
    <property type="entry name" value="SAM-dependent_MTases_sf"/>
</dbReference>
<dbReference type="STRING" id="1432141.A0A015IJY1"/>
<evidence type="ECO:0000256" key="1">
    <source>
        <dbReference type="SAM" id="MobiDB-lite"/>
    </source>
</evidence>
<dbReference type="Gene3D" id="3.40.50.150">
    <property type="entry name" value="Vaccinia Virus protein VP39"/>
    <property type="match status" value="1"/>
</dbReference>
<dbReference type="OMA" id="NWEIAIN"/>
<dbReference type="Proteomes" id="UP000022910">
    <property type="component" value="Unassembled WGS sequence"/>
</dbReference>
<evidence type="ECO:0000313" key="3">
    <source>
        <dbReference type="EMBL" id="EXX57467.1"/>
    </source>
</evidence>
<sequence length="331" mass="38555">MGKVNSKTVHYSLKSKKKQRQLSTNSFSSTSTTSSSEVSHSSQEISPNEEELFQYVDNRRFYKWNDYVNYVYPVDHDETDRSQMQHFMYKHVWGRNFSSPIEQELQSDSMRILDVGCGSGTWILEMASEYPNAHFTGVDIARLYPLEIKPENVSFSQANVLVGLPFPDDTFDFIHMSFMLFAFTLKNWEIAINELVRVCKPGGYVELMEKDIFWFNEGPFCKAARTVMAEELREKKSMEVVITPTLQKVLSQHSTVNHDEKVVPLGEWGGKLGKLYRELYSWGAKNLKNVMIDVGFSEDEWNETVDICLKQLQERKGYDKIHRFWIKKNEN</sequence>
<dbReference type="SMR" id="A0A015IJY1"/>
<accession>A0A015IJY1</accession>
<reference evidence="3 4" key="1">
    <citation type="submission" date="2014-02" db="EMBL/GenBank/DDBJ databases">
        <title>Single nucleus genome sequencing reveals high similarity among nuclei of an endomycorrhizal fungus.</title>
        <authorList>
            <person name="Lin K."/>
            <person name="Geurts R."/>
            <person name="Zhang Z."/>
            <person name="Limpens E."/>
            <person name="Saunders D.G."/>
            <person name="Mu D."/>
            <person name="Pang E."/>
            <person name="Cao H."/>
            <person name="Cha H."/>
            <person name="Lin T."/>
            <person name="Zhou Q."/>
            <person name="Shang Y."/>
            <person name="Li Y."/>
            <person name="Ivanov S."/>
            <person name="Sharma T."/>
            <person name="Velzen R.V."/>
            <person name="Ruijter N.D."/>
            <person name="Aanen D.K."/>
            <person name="Win J."/>
            <person name="Kamoun S."/>
            <person name="Bisseling T."/>
            <person name="Huang S."/>
        </authorList>
    </citation>
    <scope>NUCLEOTIDE SEQUENCE [LARGE SCALE GENOMIC DNA]</scope>
    <source>
        <strain evidence="4">DAOM197198w</strain>
    </source>
</reference>
<dbReference type="PANTHER" id="PTHR43591">
    <property type="entry name" value="METHYLTRANSFERASE"/>
    <property type="match status" value="1"/>
</dbReference>
<evidence type="ECO:0000259" key="2">
    <source>
        <dbReference type="Pfam" id="PF13649"/>
    </source>
</evidence>
<name>A0A015IJY1_RHIIW</name>
<dbReference type="SUPFAM" id="SSF53335">
    <property type="entry name" value="S-adenosyl-L-methionine-dependent methyltransferases"/>
    <property type="match status" value="1"/>
</dbReference>
<feature type="domain" description="Methyltransferase" evidence="2">
    <location>
        <begin position="112"/>
        <end position="203"/>
    </location>
</feature>
<dbReference type="CDD" id="cd02440">
    <property type="entry name" value="AdoMet_MTases"/>
    <property type="match status" value="1"/>
</dbReference>
<gene>
    <name evidence="3" type="ORF">RirG_206900</name>
</gene>
<feature type="compositionally biased region" description="Low complexity" evidence="1">
    <location>
        <begin position="21"/>
        <end position="42"/>
    </location>
</feature>
<organism evidence="3 4">
    <name type="scientific">Rhizophagus irregularis (strain DAOM 197198w)</name>
    <name type="common">Glomus intraradices</name>
    <dbReference type="NCBI Taxonomy" id="1432141"/>
    <lineage>
        <taxon>Eukaryota</taxon>
        <taxon>Fungi</taxon>
        <taxon>Fungi incertae sedis</taxon>
        <taxon>Mucoromycota</taxon>
        <taxon>Glomeromycotina</taxon>
        <taxon>Glomeromycetes</taxon>
        <taxon>Glomerales</taxon>
        <taxon>Glomeraceae</taxon>
        <taxon>Rhizophagus</taxon>
    </lineage>
</organism>
<dbReference type="AlphaFoldDB" id="A0A015IJY1"/>
<protein>
    <recommendedName>
        <fullName evidence="2">Methyltransferase domain-containing protein</fullName>
    </recommendedName>
</protein>
<dbReference type="InterPro" id="IPR041698">
    <property type="entry name" value="Methyltransf_25"/>
</dbReference>
<dbReference type="Pfam" id="PF13649">
    <property type="entry name" value="Methyltransf_25"/>
    <property type="match status" value="1"/>
</dbReference>
<keyword evidence="4" id="KW-1185">Reference proteome</keyword>
<dbReference type="HOGENOM" id="CLU_010595_9_0_1"/>
<comment type="caution">
    <text evidence="3">The sequence shown here is derived from an EMBL/GenBank/DDBJ whole genome shotgun (WGS) entry which is preliminary data.</text>
</comment>
<evidence type="ECO:0000313" key="4">
    <source>
        <dbReference type="Proteomes" id="UP000022910"/>
    </source>
</evidence>
<dbReference type="OrthoDB" id="2013972at2759"/>
<dbReference type="EMBL" id="JEMT01027370">
    <property type="protein sequence ID" value="EXX57467.1"/>
    <property type="molecule type" value="Genomic_DNA"/>
</dbReference>
<proteinExistence type="predicted"/>
<feature type="region of interest" description="Disordered" evidence="1">
    <location>
        <begin position="1"/>
        <end position="45"/>
    </location>
</feature>